<accession>X6PAR2</accession>
<organism evidence="2 3">
    <name type="scientific">Reticulomyxa filosa</name>
    <dbReference type="NCBI Taxonomy" id="46433"/>
    <lineage>
        <taxon>Eukaryota</taxon>
        <taxon>Sar</taxon>
        <taxon>Rhizaria</taxon>
        <taxon>Retaria</taxon>
        <taxon>Foraminifera</taxon>
        <taxon>Monothalamids</taxon>
        <taxon>Reticulomyxidae</taxon>
        <taxon>Reticulomyxa</taxon>
    </lineage>
</organism>
<reference evidence="2 3" key="1">
    <citation type="journal article" date="2013" name="Curr. Biol.">
        <title>The Genome of the Foraminiferan Reticulomyxa filosa.</title>
        <authorList>
            <person name="Glockner G."/>
            <person name="Hulsmann N."/>
            <person name="Schleicher M."/>
            <person name="Noegel A.A."/>
            <person name="Eichinger L."/>
            <person name="Gallinger C."/>
            <person name="Pawlowski J."/>
            <person name="Sierra R."/>
            <person name="Euteneuer U."/>
            <person name="Pillet L."/>
            <person name="Moustafa A."/>
            <person name="Platzer M."/>
            <person name="Groth M."/>
            <person name="Szafranski K."/>
            <person name="Schliwa M."/>
        </authorList>
    </citation>
    <scope>NUCLEOTIDE SEQUENCE [LARGE SCALE GENOMIC DNA]</scope>
</reference>
<evidence type="ECO:0000256" key="1">
    <source>
        <dbReference type="SAM" id="Phobius"/>
    </source>
</evidence>
<dbReference type="EMBL" id="ASPP01001849">
    <property type="protein sequence ID" value="ETO35218.1"/>
    <property type="molecule type" value="Genomic_DNA"/>
</dbReference>
<gene>
    <name evidence="2" type="ORF">RFI_01857</name>
</gene>
<keyword evidence="1" id="KW-1133">Transmembrane helix</keyword>
<feature type="transmembrane region" description="Helical" evidence="1">
    <location>
        <begin position="194"/>
        <end position="212"/>
    </location>
</feature>
<comment type="caution">
    <text evidence="2">The sequence shown here is derived from an EMBL/GenBank/DDBJ whole genome shotgun (WGS) entry which is preliminary data.</text>
</comment>
<protein>
    <submittedName>
        <fullName evidence="2">Uncharacterized protein</fullName>
    </submittedName>
</protein>
<evidence type="ECO:0000313" key="2">
    <source>
        <dbReference type="EMBL" id="ETO35218.1"/>
    </source>
</evidence>
<keyword evidence="3" id="KW-1185">Reference proteome</keyword>
<keyword evidence="1" id="KW-0472">Membrane</keyword>
<proteinExistence type="predicted"/>
<keyword evidence="1" id="KW-0812">Transmembrane</keyword>
<evidence type="ECO:0000313" key="3">
    <source>
        <dbReference type="Proteomes" id="UP000023152"/>
    </source>
</evidence>
<dbReference type="Proteomes" id="UP000023152">
    <property type="component" value="Unassembled WGS sequence"/>
</dbReference>
<sequence length="279" mass="32270">MSGLHKATSSCCIQPPTRNWTMKPLNLAPVGIEVYRNQSSSSSLSVKPRQHVMLKKKLKNGSGMGKPLAVSDIMKYELYVNETYTKLLYHFDGATMINISPLSKAWSIGEQVIMTIMLSITVYPFSKSYPKPRSFPNTLARVPNDPTVFLHKLIHRMYSHQINIRSVKHWTLTKSDAFNYKYLTHGRQSRNCETIIALAVVFIMAITYYTFLELTKSTKILSYLISKMTVHSNWYAFYDSLDLNTAFYTQNYLFNKRVRKYPTRKLLPKKSLTNDTYSR</sequence>
<dbReference type="AlphaFoldDB" id="X6PAR2"/>
<name>X6PAR2_RETFI</name>